<feature type="transmembrane region" description="Helical" evidence="10">
    <location>
        <begin position="324"/>
        <end position="348"/>
    </location>
</feature>
<dbReference type="InterPro" id="IPR003663">
    <property type="entry name" value="Sugar/inositol_transpt"/>
</dbReference>
<feature type="transmembrane region" description="Helical" evidence="10">
    <location>
        <begin position="138"/>
        <end position="159"/>
    </location>
</feature>
<feature type="transmembrane region" description="Helical" evidence="10">
    <location>
        <begin position="82"/>
        <end position="101"/>
    </location>
</feature>
<evidence type="ECO:0000256" key="5">
    <source>
        <dbReference type="ARBA" id="ARBA00022692"/>
    </source>
</evidence>
<dbReference type="OrthoDB" id="5296287at2759"/>
<evidence type="ECO:0000256" key="3">
    <source>
        <dbReference type="ARBA" id="ARBA00022448"/>
    </source>
</evidence>
<dbReference type="InterPro" id="IPR005828">
    <property type="entry name" value="MFS_sugar_transport-like"/>
</dbReference>
<dbReference type="InterPro" id="IPR045262">
    <property type="entry name" value="STP/PLT_plant"/>
</dbReference>
<feature type="transmembrane region" description="Helical" evidence="10">
    <location>
        <begin position="403"/>
        <end position="421"/>
    </location>
</feature>
<keyword evidence="4" id="KW-0762">Sugar transport</keyword>
<dbReference type="NCBIfam" id="TIGR00879">
    <property type="entry name" value="SP"/>
    <property type="match status" value="1"/>
</dbReference>
<feature type="transmembrane region" description="Helical" evidence="10">
    <location>
        <begin position="355"/>
        <end position="383"/>
    </location>
</feature>
<dbReference type="EMBL" id="JXTC01000017">
    <property type="protein sequence ID" value="PON99777.1"/>
    <property type="molecule type" value="Genomic_DNA"/>
</dbReference>
<dbReference type="AlphaFoldDB" id="A0A2P5FPN1"/>
<evidence type="ECO:0000256" key="10">
    <source>
        <dbReference type="SAM" id="Phobius"/>
    </source>
</evidence>
<evidence type="ECO:0000256" key="2">
    <source>
        <dbReference type="ARBA" id="ARBA00010992"/>
    </source>
</evidence>
<dbReference type="GO" id="GO:0015145">
    <property type="term" value="F:monosaccharide transmembrane transporter activity"/>
    <property type="evidence" value="ECO:0007669"/>
    <property type="project" value="InterPro"/>
</dbReference>
<keyword evidence="3 9" id="KW-0813">Transport</keyword>
<evidence type="ECO:0000313" key="12">
    <source>
        <dbReference type="EMBL" id="PON99777.1"/>
    </source>
</evidence>
<dbReference type="PROSITE" id="PS00217">
    <property type="entry name" value="SUGAR_TRANSPORT_2"/>
    <property type="match status" value="1"/>
</dbReference>
<reference evidence="13" key="1">
    <citation type="submission" date="2016-06" db="EMBL/GenBank/DDBJ databases">
        <title>Parallel loss of symbiosis genes in relatives of nitrogen-fixing non-legume Parasponia.</title>
        <authorList>
            <person name="Van Velzen R."/>
            <person name="Holmer R."/>
            <person name="Bu F."/>
            <person name="Rutten L."/>
            <person name="Van Zeijl A."/>
            <person name="Liu W."/>
            <person name="Santuari L."/>
            <person name="Cao Q."/>
            <person name="Sharma T."/>
            <person name="Shen D."/>
            <person name="Roswanjaya Y."/>
            <person name="Wardhani T."/>
            <person name="Kalhor M.S."/>
            <person name="Jansen J."/>
            <person name="Van den Hoogen J."/>
            <person name="Gungor B."/>
            <person name="Hartog M."/>
            <person name="Hontelez J."/>
            <person name="Verver J."/>
            <person name="Yang W.-C."/>
            <person name="Schijlen E."/>
            <person name="Repin R."/>
            <person name="Schilthuizen M."/>
            <person name="Schranz E."/>
            <person name="Heidstra R."/>
            <person name="Miyata K."/>
            <person name="Fedorova E."/>
            <person name="Kohlen W."/>
            <person name="Bisseling T."/>
            <person name="Smit S."/>
            <person name="Geurts R."/>
        </authorList>
    </citation>
    <scope>NUCLEOTIDE SEQUENCE [LARGE SCALE GENOMIC DNA]</scope>
    <source>
        <strain evidence="13">cv. RG33-2</strain>
    </source>
</reference>
<evidence type="ECO:0000256" key="7">
    <source>
        <dbReference type="ARBA" id="ARBA00022989"/>
    </source>
</evidence>
<evidence type="ECO:0000313" key="13">
    <source>
        <dbReference type="Proteomes" id="UP000237000"/>
    </source>
</evidence>
<feature type="transmembrane region" description="Helical" evidence="10">
    <location>
        <begin position="204"/>
        <end position="223"/>
    </location>
</feature>
<dbReference type="Gene3D" id="1.20.1250.20">
    <property type="entry name" value="MFS general substrate transporter like domains"/>
    <property type="match status" value="1"/>
</dbReference>
<dbReference type="InterPro" id="IPR020846">
    <property type="entry name" value="MFS_dom"/>
</dbReference>
<dbReference type="GO" id="GO:0016020">
    <property type="term" value="C:membrane"/>
    <property type="evidence" value="ECO:0007669"/>
    <property type="project" value="UniProtKB-SubCell"/>
</dbReference>
<dbReference type="InParanoid" id="A0A2P5FPN1"/>
<evidence type="ECO:0000256" key="9">
    <source>
        <dbReference type="RuleBase" id="RU003346"/>
    </source>
</evidence>
<sequence>MEAGGAVAPAGHHGVRAYPGRLTMHMSFTCIVAAMGGLIFGYDIGITAGVTSMDPFLKFFRSAKERANGSSTIKYCQLDSQVLALFTSLLYIAALSASLFASTPTRLLGRRNSMMLGGVLFMAGAIGSGLAQDSWMLIIGRLLLGLGVGFANHSVPLYLSEMAFHKLRGAFNASFQLFITFGVLWANVLNLFTAKISGDWGWRLSLGGAVLPALIITLGALVLPDTPSSMIERGQLADARVLLQRIRGVCFEEVEEEEFNDLVSAALFASSEANQDEWSILLEKRYRPQLCLAIIIPFFQQFTGINAIIFYAPLLFRSLGFGDHASIICAVITGVVNVVPTLVSVYSVDKWGRRALFLAGGALMLLCQAVIAASLGAELWDWLPNCPLGWLLPSEIFPLEIRSAAQSVSVSVNMAFTFAVAQIFSAMLCHLEFGVFVFFGFFVVVMSVFIYFFLPETKEIPLEEMSQIWTNHWYWSRFVTVAVADEVEE</sequence>
<evidence type="ECO:0000256" key="6">
    <source>
        <dbReference type="ARBA" id="ARBA00022847"/>
    </source>
</evidence>
<name>A0A2P5FPN1_TREOI</name>
<dbReference type="GO" id="GO:0015293">
    <property type="term" value="F:symporter activity"/>
    <property type="evidence" value="ECO:0007669"/>
    <property type="project" value="UniProtKB-KW"/>
</dbReference>
<proteinExistence type="inferred from homology"/>
<feature type="transmembrane region" description="Helical" evidence="10">
    <location>
        <begin position="171"/>
        <end position="192"/>
    </location>
</feature>
<dbReference type="PANTHER" id="PTHR23500">
    <property type="entry name" value="SOLUTE CARRIER FAMILY 2, FACILITATED GLUCOSE TRANSPORTER"/>
    <property type="match status" value="1"/>
</dbReference>
<dbReference type="PROSITE" id="PS00216">
    <property type="entry name" value="SUGAR_TRANSPORT_1"/>
    <property type="match status" value="1"/>
</dbReference>
<gene>
    <name evidence="12" type="ORF">TorRG33x02_045420</name>
</gene>
<feature type="transmembrane region" description="Helical" evidence="10">
    <location>
        <begin position="290"/>
        <end position="312"/>
    </location>
</feature>
<dbReference type="Proteomes" id="UP000237000">
    <property type="component" value="Unassembled WGS sequence"/>
</dbReference>
<evidence type="ECO:0000259" key="11">
    <source>
        <dbReference type="PROSITE" id="PS50850"/>
    </source>
</evidence>
<comment type="similarity">
    <text evidence="2 9">Belongs to the major facilitator superfamily. Sugar transporter (TC 2.A.1.1) family.</text>
</comment>
<feature type="domain" description="Major facilitator superfamily (MFS) profile" evidence="11">
    <location>
        <begin position="29"/>
        <end position="458"/>
    </location>
</feature>
<dbReference type="PROSITE" id="PS50850">
    <property type="entry name" value="MFS"/>
    <property type="match status" value="1"/>
</dbReference>
<comment type="caution">
    <text evidence="12">The sequence shown here is derived from an EMBL/GenBank/DDBJ whole genome shotgun (WGS) entry which is preliminary data.</text>
</comment>
<dbReference type="CDD" id="cd17361">
    <property type="entry name" value="MFS_STP"/>
    <property type="match status" value="1"/>
</dbReference>
<dbReference type="Pfam" id="PF00083">
    <property type="entry name" value="Sugar_tr"/>
    <property type="match status" value="2"/>
</dbReference>
<keyword evidence="8 10" id="KW-0472">Membrane</keyword>
<dbReference type="PANTHER" id="PTHR23500:SF574">
    <property type="entry name" value="SUGAR TRANSPORT PROTEIN 1"/>
    <property type="match status" value="1"/>
</dbReference>
<feature type="transmembrane region" description="Helical" evidence="10">
    <location>
        <begin position="433"/>
        <end position="454"/>
    </location>
</feature>
<dbReference type="InterPro" id="IPR044778">
    <property type="entry name" value="MFS_STP/MST-like_plant"/>
</dbReference>
<dbReference type="PRINTS" id="PR00171">
    <property type="entry name" value="SUGRTRNSPORT"/>
</dbReference>
<protein>
    <submittedName>
        <fullName evidence="12">Sugar/inositol transporter</fullName>
    </submittedName>
</protein>
<feature type="transmembrane region" description="Helical" evidence="10">
    <location>
        <begin position="113"/>
        <end position="132"/>
    </location>
</feature>
<keyword evidence="7 10" id="KW-1133">Transmembrane helix</keyword>
<accession>A0A2P5FPN1</accession>
<evidence type="ECO:0000256" key="1">
    <source>
        <dbReference type="ARBA" id="ARBA00004141"/>
    </source>
</evidence>
<evidence type="ECO:0000256" key="8">
    <source>
        <dbReference type="ARBA" id="ARBA00023136"/>
    </source>
</evidence>
<evidence type="ECO:0000256" key="4">
    <source>
        <dbReference type="ARBA" id="ARBA00022597"/>
    </source>
</evidence>
<dbReference type="InterPro" id="IPR036259">
    <property type="entry name" value="MFS_trans_sf"/>
</dbReference>
<organism evidence="12 13">
    <name type="scientific">Trema orientale</name>
    <name type="common">Charcoal tree</name>
    <name type="synonym">Celtis orientalis</name>
    <dbReference type="NCBI Taxonomy" id="63057"/>
    <lineage>
        <taxon>Eukaryota</taxon>
        <taxon>Viridiplantae</taxon>
        <taxon>Streptophyta</taxon>
        <taxon>Embryophyta</taxon>
        <taxon>Tracheophyta</taxon>
        <taxon>Spermatophyta</taxon>
        <taxon>Magnoliopsida</taxon>
        <taxon>eudicotyledons</taxon>
        <taxon>Gunneridae</taxon>
        <taxon>Pentapetalae</taxon>
        <taxon>rosids</taxon>
        <taxon>fabids</taxon>
        <taxon>Rosales</taxon>
        <taxon>Cannabaceae</taxon>
        <taxon>Trema</taxon>
    </lineage>
</organism>
<keyword evidence="6" id="KW-0769">Symport</keyword>
<keyword evidence="5 10" id="KW-0812">Transmembrane</keyword>
<feature type="transmembrane region" description="Helical" evidence="10">
    <location>
        <begin position="26"/>
        <end position="50"/>
    </location>
</feature>
<keyword evidence="13" id="KW-1185">Reference proteome</keyword>
<dbReference type="SUPFAM" id="SSF103473">
    <property type="entry name" value="MFS general substrate transporter"/>
    <property type="match status" value="1"/>
</dbReference>
<comment type="subcellular location">
    <subcellularLocation>
        <location evidence="1">Membrane</location>
        <topology evidence="1">Multi-pass membrane protein</topology>
    </subcellularLocation>
</comment>
<dbReference type="InterPro" id="IPR005829">
    <property type="entry name" value="Sugar_transporter_CS"/>
</dbReference>